<gene>
    <name evidence="3" type="ORF">K432DRAFT_450540</name>
</gene>
<dbReference type="InterPro" id="IPR014756">
    <property type="entry name" value="Ig_E-set"/>
</dbReference>
<dbReference type="InterPro" id="IPR014752">
    <property type="entry name" value="Arrestin-like_C"/>
</dbReference>
<dbReference type="SMART" id="SM01017">
    <property type="entry name" value="Arrestin_C"/>
    <property type="match status" value="1"/>
</dbReference>
<dbReference type="Pfam" id="PF02752">
    <property type="entry name" value="Arrestin_C"/>
    <property type="match status" value="1"/>
</dbReference>
<name>A0A8E2EC68_9PEZI</name>
<keyword evidence="4" id="KW-1185">Reference proteome</keyword>
<reference evidence="3 4" key="1">
    <citation type="journal article" date="2016" name="Nat. Commun.">
        <title>Ectomycorrhizal ecology is imprinted in the genome of the dominant symbiotic fungus Cenococcum geophilum.</title>
        <authorList>
            <consortium name="DOE Joint Genome Institute"/>
            <person name="Peter M."/>
            <person name="Kohler A."/>
            <person name="Ohm R.A."/>
            <person name="Kuo A."/>
            <person name="Krutzmann J."/>
            <person name="Morin E."/>
            <person name="Arend M."/>
            <person name="Barry K.W."/>
            <person name="Binder M."/>
            <person name="Choi C."/>
            <person name="Clum A."/>
            <person name="Copeland A."/>
            <person name="Grisel N."/>
            <person name="Haridas S."/>
            <person name="Kipfer T."/>
            <person name="LaButti K."/>
            <person name="Lindquist E."/>
            <person name="Lipzen A."/>
            <person name="Maire R."/>
            <person name="Meier B."/>
            <person name="Mihaltcheva S."/>
            <person name="Molinier V."/>
            <person name="Murat C."/>
            <person name="Poggeler S."/>
            <person name="Quandt C.A."/>
            <person name="Sperisen C."/>
            <person name="Tritt A."/>
            <person name="Tisserant E."/>
            <person name="Crous P.W."/>
            <person name="Henrissat B."/>
            <person name="Nehls U."/>
            <person name="Egli S."/>
            <person name="Spatafora J.W."/>
            <person name="Grigoriev I.V."/>
            <person name="Martin F.M."/>
        </authorList>
    </citation>
    <scope>NUCLEOTIDE SEQUENCE [LARGE SCALE GENOMIC DNA]</scope>
    <source>
        <strain evidence="3 4">CBS 459.81</strain>
    </source>
</reference>
<dbReference type="Gene3D" id="2.60.40.640">
    <property type="match status" value="2"/>
</dbReference>
<evidence type="ECO:0000256" key="1">
    <source>
        <dbReference type="SAM" id="MobiDB-lite"/>
    </source>
</evidence>
<dbReference type="EMBL" id="KV744926">
    <property type="protein sequence ID" value="OCK81297.1"/>
    <property type="molecule type" value="Genomic_DNA"/>
</dbReference>
<evidence type="ECO:0000313" key="3">
    <source>
        <dbReference type="EMBL" id="OCK81297.1"/>
    </source>
</evidence>
<feature type="region of interest" description="Disordered" evidence="1">
    <location>
        <begin position="1"/>
        <end position="161"/>
    </location>
</feature>
<evidence type="ECO:0000259" key="2">
    <source>
        <dbReference type="SMART" id="SM01017"/>
    </source>
</evidence>
<feature type="compositionally biased region" description="Polar residues" evidence="1">
    <location>
        <begin position="134"/>
        <end position="146"/>
    </location>
</feature>
<feature type="region of interest" description="Disordered" evidence="1">
    <location>
        <begin position="697"/>
        <end position="716"/>
    </location>
</feature>
<feature type="compositionally biased region" description="Basic and acidic residues" evidence="1">
    <location>
        <begin position="76"/>
        <end position="99"/>
    </location>
</feature>
<dbReference type="OrthoDB" id="298939at2759"/>
<feature type="compositionally biased region" description="Polar residues" evidence="1">
    <location>
        <begin position="60"/>
        <end position="75"/>
    </location>
</feature>
<dbReference type="InterPro" id="IPR011022">
    <property type="entry name" value="Arrestin_C-like"/>
</dbReference>
<accession>A0A8E2EC68</accession>
<proteinExistence type="predicted"/>
<protein>
    <recommendedName>
        <fullName evidence="2">Arrestin C-terminal-like domain-containing protein</fullName>
    </recommendedName>
</protein>
<dbReference type="SUPFAM" id="SSF81296">
    <property type="entry name" value="E set domains"/>
    <property type="match status" value="1"/>
</dbReference>
<evidence type="ECO:0000313" key="4">
    <source>
        <dbReference type="Proteomes" id="UP000250266"/>
    </source>
</evidence>
<dbReference type="AlphaFoldDB" id="A0A8E2EC68"/>
<organism evidence="3 4">
    <name type="scientific">Lepidopterella palustris CBS 459.81</name>
    <dbReference type="NCBI Taxonomy" id="1314670"/>
    <lineage>
        <taxon>Eukaryota</taxon>
        <taxon>Fungi</taxon>
        <taxon>Dikarya</taxon>
        <taxon>Ascomycota</taxon>
        <taxon>Pezizomycotina</taxon>
        <taxon>Dothideomycetes</taxon>
        <taxon>Pleosporomycetidae</taxon>
        <taxon>Mytilinidiales</taxon>
        <taxon>Argynnaceae</taxon>
        <taxon>Lepidopterella</taxon>
    </lineage>
</organism>
<sequence>MVNNTLGDPRPQLTHAPSWSTAAIPPWPTKARPLSDIRELTEPSLVEVVPRKPLPENISRKTSLQRNRSVASNHRPSIDSHLAENKHAEKKEGGNRASDRVGSGSRGKPSSTPPSPVDNTYSSIYSIPCGSVPPRSSSQPRIQGVSQPRQPPPAQPPAAPRALAAVAAPITPLNVPPRGSGYTIPRRGQSLSPVRHIAARLDPVACDTSRRIPSRTFLRDPLTSDILEFPTHRHPRVDLELELSAGLFVGGGSIEGTVQISINDAERTRHRRGLDIARISVDLVGLEEMTGSKRSIFLNLATELIDSVNPPPCSMVERQEQISPDDPFWQLVPSITNLPFIMSLPLDVGPPPFQSKHARIRYVLCITVLIRDQGKQYLVRTCEDISVLSVYDPEKALMSLPSPLTASDEFVKPRDTSVEVVKVTAGLHRQVWVSGTSIYVDVHIVNNSRKSIKRIELQLERDILCYKHAAASTMEKSAGQARIFDSNERTILSKTFIKQGTAGWNGVAAHTTHIRTCDLELPRGHATVKCGKYFEVRYFLNATVSSAHTKLVTVQLPIVLIHMNSLDVVPNSVAQVAAAIEEKRAQQPFQRTQSPTRISRRPSQTFQGRAFAAPRLQSLDRMRAQVEDLQELGQILDSSPRKFQTLRRVNSTFDYHTPPSNRKGRVLQGDDVAEIKRRLRHMRSDETVASRLTVKRGASVRSRRNGTDSALGSRESEVREDIELGRLALGGESSFKARLEAAREYQYQFKKKRSMERWKGVGWMMGERDTETNENWV</sequence>
<feature type="domain" description="Arrestin C-terminal-like" evidence="2">
    <location>
        <begin position="417"/>
        <end position="565"/>
    </location>
</feature>
<feature type="compositionally biased region" description="Pro residues" evidence="1">
    <location>
        <begin position="149"/>
        <end position="159"/>
    </location>
</feature>
<dbReference type="Proteomes" id="UP000250266">
    <property type="component" value="Unassembled WGS sequence"/>
</dbReference>